<comment type="function">
    <text evidence="6">Catalyzes the dehydration of methylthioribulose-1-phosphate (MTRu-1-P) into 2,3-diketo-5-methylthiopentyl-1-phosphate (DK-MTP-1-P).</text>
</comment>
<dbReference type="EC" id="4.2.1.109" evidence="6"/>
<keyword evidence="1 6" id="KW-0028">Amino-acid biosynthesis</keyword>
<dbReference type="HAMAP" id="MF_01677">
    <property type="entry name" value="Salvage_MtnB"/>
    <property type="match status" value="1"/>
</dbReference>
<dbReference type="PANTHER" id="PTHR10640:SF7">
    <property type="entry name" value="METHYLTHIORIBULOSE-1-PHOSPHATE DEHYDRATASE"/>
    <property type="match status" value="1"/>
</dbReference>
<dbReference type="Pfam" id="PF00596">
    <property type="entry name" value="Aldolase_II"/>
    <property type="match status" value="1"/>
</dbReference>
<comment type="similarity">
    <text evidence="6">Belongs to the aldolase class II family. MtnB subfamily.</text>
</comment>
<keyword evidence="3 6" id="KW-0862">Zinc</keyword>
<organism evidence="8 9">
    <name type="scientific">Limnospira platensis NIES-46</name>
    <dbReference type="NCBI Taxonomy" id="1236695"/>
    <lineage>
        <taxon>Bacteria</taxon>
        <taxon>Bacillati</taxon>
        <taxon>Cyanobacteriota</taxon>
        <taxon>Cyanophyceae</taxon>
        <taxon>Oscillatoriophycideae</taxon>
        <taxon>Oscillatoriales</taxon>
        <taxon>Sirenicapillariaceae</taxon>
        <taxon>Limnospira</taxon>
    </lineage>
</organism>
<sequence>MNTDPRESLIEASRQFYQLGWMAGTAGNLSARVEDGSFWITASGKQKGKLAADDFVRVSLTGELLETPKPENKPSAETSIHQAIYSCFPDAKACYHVHSVEAKLVTNFVEGDQLPLPPIEMLKGLGVWEENPQVFMPVFKNHLQVPKIAKEISDRFHQEPPQVPALLIRNHGVTVWANSAAEAENHVELAEYIFRYIVAARQVGIKF</sequence>
<feature type="domain" description="Class II aldolase/adducin N-terminal" evidence="7">
    <location>
        <begin position="7"/>
        <end position="198"/>
    </location>
</feature>
<dbReference type="SMART" id="SM01007">
    <property type="entry name" value="Aldolase_II"/>
    <property type="match status" value="1"/>
</dbReference>
<dbReference type="SUPFAM" id="SSF53639">
    <property type="entry name" value="AraD/HMP-PK domain-like"/>
    <property type="match status" value="1"/>
</dbReference>
<evidence type="ECO:0000256" key="5">
    <source>
        <dbReference type="ARBA" id="ARBA00023239"/>
    </source>
</evidence>
<comment type="pathway">
    <text evidence="6">Amino-acid biosynthesis; L-methionine biosynthesis via salvage pathway; L-methionine from S-methyl-5-thio-alpha-D-ribose 1-phosphate: step 2/6.</text>
</comment>
<keyword evidence="2 6" id="KW-0479">Metal-binding</keyword>
<comment type="catalytic activity">
    <reaction evidence="6">
        <text>5-(methylsulfanyl)-D-ribulose 1-phosphate = 5-methylsulfanyl-2,3-dioxopentyl phosphate + H2O</text>
        <dbReference type="Rhea" id="RHEA:15549"/>
        <dbReference type="ChEBI" id="CHEBI:15377"/>
        <dbReference type="ChEBI" id="CHEBI:58548"/>
        <dbReference type="ChEBI" id="CHEBI:58828"/>
        <dbReference type="EC" id="4.2.1.109"/>
    </reaction>
</comment>
<evidence type="ECO:0000256" key="2">
    <source>
        <dbReference type="ARBA" id="ARBA00022723"/>
    </source>
</evidence>
<evidence type="ECO:0000259" key="7">
    <source>
        <dbReference type="SMART" id="SM01007"/>
    </source>
</evidence>
<dbReference type="PANTHER" id="PTHR10640">
    <property type="entry name" value="METHYLTHIORIBULOSE-1-PHOSPHATE DEHYDRATASE"/>
    <property type="match status" value="1"/>
</dbReference>
<dbReference type="GeneID" id="301681893"/>
<name>A0A5M3T243_LIMPL</name>
<comment type="cofactor">
    <cofactor evidence="6">
        <name>Zn(2+)</name>
        <dbReference type="ChEBI" id="CHEBI:29105"/>
    </cofactor>
    <text evidence="6">Binds 1 zinc ion per subunit.</text>
</comment>
<accession>A0A5M3T243</accession>
<evidence type="ECO:0000313" key="9">
    <source>
        <dbReference type="Proteomes" id="UP000326169"/>
    </source>
</evidence>
<dbReference type="EMBL" id="BIMW01000058">
    <property type="protein sequence ID" value="GCE92937.1"/>
    <property type="molecule type" value="Genomic_DNA"/>
</dbReference>
<evidence type="ECO:0000313" key="8">
    <source>
        <dbReference type="EMBL" id="GCE92937.1"/>
    </source>
</evidence>
<keyword evidence="4 6" id="KW-0486">Methionine biosynthesis</keyword>
<dbReference type="InterPro" id="IPR001303">
    <property type="entry name" value="Aldolase_II/adducin_N"/>
</dbReference>
<evidence type="ECO:0000256" key="4">
    <source>
        <dbReference type="ARBA" id="ARBA00023167"/>
    </source>
</evidence>
<dbReference type="RefSeq" id="WP_014275409.1">
    <property type="nucleotide sequence ID" value="NZ_BIMW01000058.1"/>
</dbReference>
<keyword evidence="5 6" id="KW-0456">Lyase</keyword>
<dbReference type="Proteomes" id="UP000326169">
    <property type="component" value="Unassembled WGS sequence"/>
</dbReference>
<gene>
    <name evidence="6" type="primary">mtnB</name>
    <name evidence="8" type="ORF">NIES46_09850</name>
</gene>
<evidence type="ECO:0000256" key="1">
    <source>
        <dbReference type="ARBA" id="ARBA00022605"/>
    </source>
</evidence>
<keyword evidence="9" id="KW-1185">Reference proteome</keyword>
<dbReference type="InterPro" id="IPR017714">
    <property type="entry name" value="MethylthioRu-1-P_deHdtase_MtnB"/>
</dbReference>
<feature type="binding site" evidence="6">
    <location>
        <position position="98"/>
    </location>
    <ligand>
        <name>Zn(2+)</name>
        <dbReference type="ChEBI" id="CHEBI:29105"/>
    </ligand>
</feature>
<feature type="binding site" evidence="6">
    <location>
        <position position="96"/>
    </location>
    <ligand>
        <name>Zn(2+)</name>
        <dbReference type="ChEBI" id="CHEBI:29105"/>
    </ligand>
</feature>
<protein>
    <recommendedName>
        <fullName evidence="6">Methylthioribulose-1-phosphate dehydratase</fullName>
        <shortName evidence="6">MTRu-1-P dehydratase</shortName>
        <ecNumber evidence="6">4.2.1.109</ecNumber>
    </recommendedName>
</protein>
<dbReference type="Gene3D" id="3.40.225.10">
    <property type="entry name" value="Class II aldolase/adducin N-terminal domain"/>
    <property type="match status" value="1"/>
</dbReference>
<dbReference type="NCBIfam" id="TIGR03328">
    <property type="entry name" value="salvage_mtnB"/>
    <property type="match status" value="1"/>
</dbReference>
<reference evidence="8 9" key="1">
    <citation type="journal article" date="2019" name="J Genomics">
        <title>The Draft Genome of a Hydrogen-producing Cyanobacterium, Arthrospira platensis NIES-46.</title>
        <authorList>
            <person name="Suzuki S."/>
            <person name="Yamaguchi H."/>
            <person name="Kawachi M."/>
        </authorList>
    </citation>
    <scope>NUCLEOTIDE SEQUENCE [LARGE SCALE GENOMIC DNA]</scope>
    <source>
        <strain evidence="8 9">NIES-46</strain>
    </source>
</reference>
<dbReference type="InterPro" id="IPR036409">
    <property type="entry name" value="Aldolase_II/adducin_N_sf"/>
</dbReference>
<evidence type="ECO:0000256" key="3">
    <source>
        <dbReference type="ARBA" id="ARBA00022833"/>
    </source>
</evidence>
<comment type="caution">
    <text evidence="8">The sequence shown here is derived from an EMBL/GenBank/DDBJ whole genome shotgun (WGS) entry which is preliminary data.</text>
</comment>
<evidence type="ECO:0000256" key="6">
    <source>
        <dbReference type="HAMAP-Rule" id="MF_01677"/>
    </source>
</evidence>
<proteinExistence type="inferred from homology"/>